<name>A0A8S2GAN8_9BILA</name>
<gene>
    <name evidence="1" type="ORF">OVA965_LOCUS44263</name>
    <name evidence="2" type="ORF">TMI583_LOCUS46955</name>
</gene>
<comment type="caution">
    <text evidence="1">The sequence shown here is derived from an EMBL/GenBank/DDBJ whole genome shotgun (WGS) entry which is preliminary data.</text>
</comment>
<reference evidence="1" key="1">
    <citation type="submission" date="2021-02" db="EMBL/GenBank/DDBJ databases">
        <authorList>
            <person name="Nowell W R."/>
        </authorList>
    </citation>
    <scope>NUCLEOTIDE SEQUENCE</scope>
</reference>
<accession>A0A8S2GAN8</accession>
<protein>
    <submittedName>
        <fullName evidence="1">Uncharacterized protein</fullName>
    </submittedName>
</protein>
<evidence type="ECO:0000313" key="3">
    <source>
        <dbReference type="Proteomes" id="UP000677228"/>
    </source>
</evidence>
<dbReference type="EMBL" id="CAJNOK010062317">
    <property type="protein sequence ID" value="CAF1640648.1"/>
    <property type="molecule type" value="Genomic_DNA"/>
</dbReference>
<dbReference type="EMBL" id="CAJOBA010089168">
    <property type="protein sequence ID" value="CAF4476680.1"/>
    <property type="molecule type" value="Genomic_DNA"/>
</dbReference>
<dbReference type="AlphaFoldDB" id="A0A8S2GAN8"/>
<evidence type="ECO:0000313" key="2">
    <source>
        <dbReference type="EMBL" id="CAF4476680.1"/>
    </source>
</evidence>
<dbReference type="Proteomes" id="UP000682733">
    <property type="component" value="Unassembled WGS sequence"/>
</dbReference>
<evidence type="ECO:0000313" key="1">
    <source>
        <dbReference type="EMBL" id="CAF1640648.1"/>
    </source>
</evidence>
<organism evidence="1 3">
    <name type="scientific">Didymodactylos carnosus</name>
    <dbReference type="NCBI Taxonomy" id="1234261"/>
    <lineage>
        <taxon>Eukaryota</taxon>
        <taxon>Metazoa</taxon>
        <taxon>Spiralia</taxon>
        <taxon>Gnathifera</taxon>
        <taxon>Rotifera</taxon>
        <taxon>Eurotatoria</taxon>
        <taxon>Bdelloidea</taxon>
        <taxon>Philodinida</taxon>
        <taxon>Philodinidae</taxon>
        <taxon>Didymodactylos</taxon>
    </lineage>
</organism>
<proteinExistence type="predicted"/>
<dbReference type="Proteomes" id="UP000677228">
    <property type="component" value="Unassembled WGS sequence"/>
</dbReference>
<sequence>LSEKLSQIDSIYILCDSFERNAEFFEASTKLRGLYTGFSLLCDDLSQLPNIQRRRQEWPVRNDFTISLVTHPADDSTSFHDTIITDQQPLPSVTDNRKRQEAEFMYLVRI</sequence>
<feature type="non-terminal residue" evidence="1">
    <location>
        <position position="1"/>
    </location>
</feature>